<dbReference type="EMBL" id="JFFR01000014">
    <property type="protein sequence ID" value="KDN28777.1"/>
    <property type="molecule type" value="Genomic_DNA"/>
</dbReference>
<keyword evidence="1" id="KW-0472">Membrane</keyword>
<feature type="transmembrane region" description="Helical" evidence="1">
    <location>
        <begin position="6"/>
        <end position="23"/>
    </location>
</feature>
<proteinExistence type="predicted"/>
<protein>
    <submittedName>
        <fullName evidence="2">Uncharacterized protein</fullName>
    </submittedName>
</protein>
<dbReference type="RefSeq" id="WP_032550900.1">
    <property type="nucleotide sequence ID" value="NZ_BTGL01000017.1"/>
</dbReference>
<keyword evidence="1" id="KW-0812">Transmembrane</keyword>
<accession>A0A066USB6</accession>
<feature type="transmembrane region" description="Helical" evidence="1">
    <location>
        <begin position="84"/>
        <end position="102"/>
    </location>
</feature>
<dbReference type="AlphaFoldDB" id="A0A066USB6"/>
<reference evidence="2 3" key="1">
    <citation type="submission" date="2014-02" db="EMBL/GenBank/DDBJ databases">
        <title>Vibrio fortis Dalian14 Genome Sequencing.</title>
        <authorList>
            <person name="Wang Y."/>
            <person name="Song L."/>
            <person name="Liu G."/>
            <person name="Ding J."/>
        </authorList>
    </citation>
    <scope>NUCLEOTIDE SEQUENCE [LARGE SCALE GENOMIC DNA]</scope>
    <source>
        <strain evidence="2 3">Dalian14</strain>
    </source>
</reference>
<comment type="caution">
    <text evidence="2">The sequence shown here is derived from an EMBL/GenBank/DDBJ whole genome shotgun (WGS) entry which is preliminary data.</text>
</comment>
<name>A0A066USB6_9VIBR</name>
<dbReference type="OrthoDB" id="7061087at2"/>
<evidence type="ECO:0000256" key="1">
    <source>
        <dbReference type="SAM" id="Phobius"/>
    </source>
</evidence>
<dbReference type="Proteomes" id="UP000027219">
    <property type="component" value="Unassembled WGS sequence"/>
</dbReference>
<organism evidence="2 3">
    <name type="scientific">Vibrio fortis</name>
    <dbReference type="NCBI Taxonomy" id="212667"/>
    <lineage>
        <taxon>Bacteria</taxon>
        <taxon>Pseudomonadati</taxon>
        <taxon>Pseudomonadota</taxon>
        <taxon>Gammaproteobacteria</taxon>
        <taxon>Vibrionales</taxon>
        <taxon>Vibrionaceae</taxon>
        <taxon>Vibrio</taxon>
    </lineage>
</organism>
<evidence type="ECO:0000313" key="3">
    <source>
        <dbReference type="Proteomes" id="UP000027219"/>
    </source>
</evidence>
<gene>
    <name evidence="2" type="ORF">VFDL14_00010</name>
</gene>
<keyword evidence="3" id="KW-1185">Reference proteome</keyword>
<keyword evidence="1" id="KW-1133">Transmembrane helix</keyword>
<evidence type="ECO:0000313" key="2">
    <source>
        <dbReference type="EMBL" id="KDN28777.1"/>
    </source>
</evidence>
<sequence>MFAVLSMIILVIIIIALLMNYFLCRSFHSCWKETARANWQVMGKPDFSEFYQNQLGFFRPITLGSRLDHIGSHELLAKRAHLRWTWLTVLAMLFSACALVGFEADFRPAKSVIIPIESIKL</sequence>